<comment type="caution">
    <text evidence="2">The sequence shown here is derived from an EMBL/GenBank/DDBJ whole genome shotgun (WGS) entry which is preliminary data.</text>
</comment>
<accession>A0ABP4WMI0</accession>
<name>A0ABP4WMI0_9MICC</name>
<evidence type="ECO:0008006" key="4">
    <source>
        <dbReference type="Google" id="ProtNLM"/>
    </source>
</evidence>
<organism evidence="2 3">
    <name type="scientific">Kocuria aegyptia</name>
    <dbReference type="NCBI Taxonomy" id="330943"/>
    <lineage>
        <taxon>Bacteria</taxon>
        <taxon>Bacillati</taxon>
        <taxon>Actinomycetota</taxon>
        <taxon>Actinomycetes</taxon>
        <taxon>Micrococcales</taxon>
        <taxon>Micrococcaceae</taxon>
        <taxon>Kocuria</taxon>
    </lineage>
</organism>
<feature type="transmembrane region" description="Helical" evidence="1">
    <location>
        <begin position="95"/>
        <end position="117"/>
    </location>
</feature>
<dbReference type="Proteomes" id="UP001501204">
    <property type="component" value="Unassembled WGS sequence"/>
</dbReference>
<keyword evidence="1" id="KW-1133">Transmembrane helix</keyword>
<keyword evidence="3" id="KW-1185">Reference proteome</keyword>
<gene>
    <name evidence="2" type="ORF">GCM10009767_15700</name>
</gene>
<sequence>MRRGNVTAYVLVGLGTAGAIGVGSVVRMSYAAVGVLLAVVAVMVLSIYERSSVDEQAGVAASGAENAVLIVMTLLLGVSVVSVLVTGVFRILEGAALRGASWLALGCLLAGVGIKFLHDHWSR</sequence>
<evidence type="ECO:0000313" key="2">
    <source>
        <dbReference type="EMBL" id="GAA1757210.1"/>
    </source>
</evidence>
<keyword evidence="1" id="KW-0812">Transmembrane</keyword>
<keyword evidence="1" id="KW-0472">Membrane</keyword>
<dbReference type="EMBL" id="BAAAOA010000016">
    <property type="protein sequence ID" value="GAA1757210.1"/>
    <property type="molecule type" value="Genomic_DNA"/>
</dbReference>
<protein>
    <recommendedName>
        <fullName evidence="4">DUF2178 domain-containing protein</fullName>
    </recommendedName>
</protein>
<evidence type="ECO:0000313" key="3">
    <source>
        <dbReference type="Proteomes" id="UP001501204"/>
    </source>
</evidence>
<proteinExistence type="predicted"/>
<feature type="transmembrane region" description="Helical" evidence="1">
    <location>
        <begin position="68"/>
        <end position="89"/>
    </location>
</feature>
<evidence type="ECO:0000256" key="1">
    <source>
        <dbReference type="SAM" id="Phobius"/>
    </source>
</evidence>
<reference evidence="3" key="1">
    <citation type="journal article" date="2019" name="Int. J. Syst. Evol. Microbiol.">
        <title>The Global Catalogue of Microorganisms (GCM) 10K type strain sequencing project: providing services to taxonomists for standard genome sequencing and annotation.</title>
        <authorList>
            <consortium name="The Broad Institute Genomics Platform"/>
            <consortium name="The Broad Institute Genome Sequencing Center for Infectious Disease"/>
            <person name="Wu L."/>
            <person name="Ma J."/>
        </authorList>
    </citation>
    <scope>NUCLEOTIDE SEQUENCE [LARGE SCALE GENOMIC DNA]</scope>
    <source>
        <strain evidence="3">JCM 14735</strain>
    </source>
</reference>
<feature type="transmembrane region" description="Helical" evidence="1">
    <location>
        <begin position="29"/>
        <end position="48"/>
    </location>
</feature>